<dbReference type="VEuPathDB" id="VectorBase:GAUT046012"/>
<evidence type="ECO:0000313" key="2">
    <source>
        <dbReference type="Proteomes" id="UP000078200"/>
    </source>
</evidence>
<dbReference type="EnsemblMetazoa" id="GAUT046012-RA">
    <property type="protein sequence ID" value="GAUT046012-PA"/>
    <property type="gene ID" value="GAUT046012"/>
</dbReference>
<proteinExistence type="predicted"/>
<name>A0A1A9VSG6_GLOAU</name>
<dbReference type="Pfam" id="PF06477">
    <property type="entry name" value="DUF1091"/>
    <property type="match status" value="1"/>
</dbReference>
<reference evidence="1" key="1">
    <citation type="submission" date="2020-05" db="UniProtKB">
        <authorList>
            <consortium name="EnsemblMetazoa"/>
        </authorList>
    </citation>
    <scope>IDENTIFICATION</scope>
    <source>
        <strain evidence="1">TTRI</strain>
    </source>
</reference>
<dbReference type="PANTHER" id="PTHR21112:SF0">
    <property type="entry name" value="CHEMOSENSORY PROTEIN A 29A-RELATED"/>
    <property type="match status" value="1"/>
</dbReference>
<evidence type="ECO:0000313" key="1">
    <source>
        <dbReference type="EnsemblMetazoa" id="GAUT046012-PA"/>
    </source>
</evidence>
<keyword evidence="2" id="KW-1185">Reference proteome</keyword>
<organism evidence="1 2">
    <name type="scientific">Glossina austeni</name>
    <name type="common">Savannah tsetse fly</name>
    <dbReference type="NCBI Taxonomy" id="7395"/>
    <lineage>
        <taxon>Eukaryota</taxon>
        <taxon>Metazoa</taxon>
        <taxon>Ecdysozoa</taxon>
        <taxon>Arthropoda</taxon>
        <taxon>Hexapoda</taxon>
        <taxon>Insecta</taxon>
        <taxon>Pterygota</taxon>
        <taxon>Neoptera</taxon>
        <taxon>Endopterygota</taxon>
        <taxon>Diptera</taxon>
        <taxon>Brachycera</taxon>
        <taxon>Muscomorpha</taxon>
        <taxon>Hippoboscoidea</taxon>
        <taxon>Glossinidae</taxon>
        <taxon>Glossina</taxon>
    </lineage>
</organism>
<dbReference type="InterPro" id="IPR010512">
    <property type="entry name" value="DUF1091"/>
</dbReference>
<dbReference type="Proteomes" id="UP000078200">
    <property type="component" value="Unassembled WGS sequence"/>
</dbReference>
<protein>
    <submittedName>
        <fullName evidence="1">Uncharacterized protein</fullName>
    </submittedName>
</protein>
<dbReference type="AlphaFoldDB" id="A0A1A9VSG6"/>
<accession>A0A1A9VSG6</accession>
<sequence length="138" mass="16117">MNKRMPSKVHKRCFYKIECKYIPRTQIEVLAYRSATGSESDYQQLPYSVPRQNIIAFLNGLYKDLIMKSFSECSNMPVFTDKFPGPVEKKRYELDNCSFSDESFPNHLPEGFYRLVAQIEGDVQWSVIVNVQVMKKDV</sequence>
<dbReference type="PANTHER" id="PTHR21112">
    <property type="entry name" value="CHEMOSENSORY PROTEIN A 29A-RELATED"/>
    <property type="match status" value="1"/>
</dbReference>